<evidence type="ECO:0000313" key="2">
    <source>
        <dbReference type="EMBL" id="KFL32243.1"/>
    </source>
</evidence>
<accession>A0A087M5U0</accession>
<dbReference type="STRING" id="46914.JP75_04600"/>
<protein>
    <submittedName>
        <fullName evidence="2">Membrane protein</fullName>
    </submittedName>
</protein>
<dbReference type="EMBL" id="JQGC01000003">
    <property type="protein sequence ID" value="KFL32243.1"/>
    <property type="molecule type" value="Genomic_DNA"/>
</dbReference>
<keyword evidence="3" id="KW-1185">Reference proteome</keyword>
<organism evidence="2 3">
    <name type="scientific">Devosia riboflavina</name>
    <dbReference type="NCBI Taxonomy" id="46914"/>
    <lineage>
        <taxon>Bacteria</taxon>
        <taxon>Pseudomonadati</taxon>
        <taxon>Pseudomonadota</taxon>
        <taxon>Alphaproteobacteria</taxon>
        <taxon>Hyphomicrobiales</taxon>
        <taxon>Devosiaceae</taxon>
        <taxon>Devosia</taxon>
    </lineage>
</organism>
<feature type="transmembrane region" description="Helical" evidence="1">
    <location>
        <begin position="6"/>
        <end position="25"/>
    </location>
</feature>
<gene>
    <name evidence="2" type="ORF">JP75_04600</name>
</gene>
<evidence type="ECO:0000313" key="3">
    <source>
        <dbReference type="Proteomes" id="UP000028981"/>
    </source>
</evidence>
<sequence>MSRNGLYALVAVLAVAVVAFAIYTYQQQQSQPGIEVRIDEQGVSIDGNG</sequence>
<proteinExistence type="predicted"/>
<reference evidence="2 3" key="1">
    <citation type="submission" date="2014-08" db="EMBL/GenBank/DDBJ databases">
        <authorList>
            <person name="Hassan Y.I."/>
            <person name="Lepp D."/>
            <person name="Zhou T."/>
        </authorList>
    </citation>
    <scope>NUCLEOTIDE SEQUENCE [LARGE SCALE GENOMIC DNA]</scope>
    <source>
        <strain evidence="2 3">IFO13584</strain>
    </source>
</reference>
<keyword evidence="1" id="KW-1133">Transmembrane helix</keyword>
<dbReference type="AlphaFoldDB" id="A0A087M5U0"/>
<evidence type="ECO:0000256" key="1">
    <source>
        <dbReference type="SAM" id="Phobius"/>
    </source>
</evidence>
<keyword evidence="1" id="KW-0812">Transmembrane</keyword>
<name>A0A087M5U0_9HYPH</name>
<dbReference type="Proteomes" id="UP000028981">
    <property type="component" value="Unassembled WGS sequence"/>
</dbReference>
<dbReference type="RefSeq" id="WP_035079779.1">
    <property type="nucleotide sequence ID" value="NZ_JQGC01000003.1"/>
</dbReference>
<keyword evidence="1" id="KW-0472">Membrane</keyword>
<comment type="caution">
    <text evidence="2">The sequence shown here is derived from an EMBL/GenBank/DDBJ whole genome shotgun (WGS) entry which is preliminary data.</text>
</comment>